<dbReference type="InterPro" id="IPR017452">
    <property type="entry name" value="GPCR_Rhodpsn_7TM"/>
</dbReference>
<dbReference type="InterPro" id="IPR004071">
    <property type="entry name" value="Cyst_leuk_rcpt"/>
</dbReference>
<evidence type="ECO:0000313" key="13">
    <source>
        <dbReference type="EMBL" id="OBS77996.1"/>
    </source>
</evidence>
<comment type="caution">
    <text evidence="13">The sequence shown here is derived from an EMBL/GenBank/DDBJ whole genome shotgun (WGS) entry which is preliminary data.</text>
</comment>
<dbReference type="InterPro" id="IPR013311">
    <property type="entry name" value="CLT2_recept"/>
</dbReference>
<evidence type="ECO:0000256" key="5">
    <source>
        <dbReference type="ARBA" id="ARBA00023040"/>
    </source>
</evidence>
<dbReference type="PRINTS" id="PR01903">
    <property type="entry name" value="CYSLT2RECPTR"/>
</dbReference>
<feature type="domain" description="G-protein coupled receptors family 1 profile" evidence="12">
    <location>
        <begin position="39"/>
        <end position="290"/>
    </location>
</feature>
<dbReference type="PANTHER" id="PTHR24231">
    <property type="entry name" value="PURINOCEPTOR-RELATED G-PROTEIN COUPLED RECEPTOR"/>
    <property type="match status" value="1"/>
</dbReference>
<evidence type="ECO:0000259" key="12">
    <source>
        <dbReference type="PROSITE" id="PS50262"/>
    </source>
</evidence>
<feature type="transmembrane region" description="Helical" evidence="11">
    <location>
        <begin position="60"/>
        <end position="77"/>
    </location>
</feature>
<keyword evidence="14" id="KW-1185">Reference proteome</keyword>
<gene>
    <name evidence="13" type="ORF">A6R68_19616</name>
</gene>
<dbReference type="PANTHER" id="PTHR24231:SF48">
    <property type="entry name" value="G-PROTEIN COUPLED RECEPTORS FAMILY 1 PROFILE DOMAIN-CONTAINING PROTEIN"/>
    <property type="match status" value="1"/>
</dbReference>
<sequence length="323" mass="36883">MEPTAALSNNTDRNCTIENFKKEFYPIIYLVIFVWGALGNGFSIYVFLQTYKKSTSVNVFMLNLAISDFLFISTLPFRADYYIRGSNWIFGDVACRIMSYSLYVNMYTSIYFLTVLSVVRFLATVHPFQLLHVTSVKSAWIICGIIWAFTMASSVMLLKNGYERRSDNMISCLELNLQKFNKLLIMNHIALVAGFLLPFVILTICYLLIIRVLLKVEIPESGLRASHRKALITIIIAMIIFLLCFLPYHALRTLHLVTWNADACGDELHKAMVITLALAATNSCLNPFLYYFAGENFKDRLRDVFSKDHLQKAKAKCSLPFCA</sequence>
<evidence type="ECO:0000256" key="2">
    <source>
        <dbReference type="ARBA" id="ARBA00022475"/>
    </source>
</evidence>
<evidence type="ECO:0000256" key="10">
    <source>
        <dbReference type="ARBA" id="ARBA00023224"/>
    </source>
</evidence>
<dbReference type="PROSITE" id="PS50262">
    <property type="entry name" value="G_PROTEIN_RECEP_F1_2"/>
    <property type="match status" value="1"/>
</dbReference>
<evidence type="ECO:0000256" key="7">
    <source>
        <dbReference type="ARBA" id="ARBA00023157"/>
    </source>
</evidence>
<feature type="transmembrane region" description="Helical" evidence="11">
    <location>
        <begin position="139"/>
        <end position="158"/>
    </location>
</feature>
<dbReference type="PRINTS" id="PR01533">
    <property type="entry name" value="CYSLTRECPTR"/>
</dbReference>
<dbReference type="STRING" id="56216.A0A1A6HI98"/>
<dbReference type="GO" id="GO:0004974">
    <property type="term" value="F:leukotriene receptor activity"/>
    <property type="evidence" value="ECO:0007669"/>
    <property type="project" value="InterPro"/>
</dbReference>
<proteinExistence type="predicted"/>
<dbReference type="PRINTS" id="PR00237">
    <property type="entry name" value="GPCRRHODOPSN"/>
</dbReference>
<evidence type="ECO:0000256" key="4">
    <source>
        <dbReference type="ARBA" id="ARBA00022989"/>
    </source>
</evidence>
<keyword evidence="6 11" id="KW-0472">Membrane</keyword>
<feature type="transmembrane region" description="Helical" evidence="11">
    <location>
        <begin position="97"/>
        <end position="119"/>
    </location>
</feature>
<keyword evidence="3 11" id="KW-0812">Transmembrane</keyword>
<keyword evidence="10" id="KW-0807">Transducer</keyword>
<feature type="transmembrane region" description="Helical" evidence="11">
    <location>
        <begin position="185"/>
        <end position="209"/>
    </location>
</feature>
<dbReference type="Gene3D" id="1.20.1070.10">
    <property type="entry name" value="Rhodopsin 7-helix transmembrane proteins"/>
    <property type="match status" value="1"/>
</dbReference>
<evidence type="ECO:0000256" key="3">
    <source>
        <dbReference type="ARBA" id="ARBA00022692"/>
    </source>
</evidence>
<evidence type="ECO:0000256" key="6">
    <source>
        <dbReference type="ARBA" id="ARBA00023136"/>
    </source>
</evidence>
<name>A0A1A6HI98_NEOLE</name>
<keyword evidence="9" id="KW-0325">Glycoprotein</keyword>
<dbReference type="OrthoDB" id="9990906at2759"/>
<keyword evidence="4 11" id="KW-1133">Transmembrane helix</keyword>
<keyword evidence="2" id="KW-1003">Cell membrane</keyword>
<feature type="transmembrane region" description="Helical" evidence="11">
    <location>
        <begin position="230"/>
        <end position="251"/>
    </location>
</feature>
<evidence type="ECO:0000256" key="11">
    <source>
        <dbReference type="SAM" id="Phobius"/>
    </source>
</evidence>
<dbReference type="FunFam" id="1.20.1070.10:FF:000017">
    <property type="entry name" value="lysophosphatidic acid receptor 4"/>
    <property type="match status" value="1"/>
</dbReference>
<protein>
    <recommendedName>
        <fullName evidence="12">G-protein coupled receptors family 1 profile domain-containing protein</fullName>
    </recommendedName>
</protein>
<dbReference type="EMBL" id="LZPO01027608">
    <property type="protein sequence ID" value="OBS77996.1"/>
    <property type="molecule type" value="Genomic_DNA"/>
</dbReference>
<evidence type="ECO:0000256" key="8">
    <source>
        <dbReference type="ARBA" id="ARBA00023170"/>
    </source>
</evidence>
<organism evidence="13 14">
    <name type="scientific">Neotoma lepida</name>
    <name type="common">Desert woodrat</name>
    <dbReference type="NCBI Taxonomy" id="56216"/>
    <lineage>
        <taxon>Eukaryota</taxon>
        <taxon>Metazoa</taxon>
        <taxon>Chordata</taxon>
        <taxon>Craniata</taxon>
        <taxon>Vertebrata</taxon>
        <taxon>Euteleostomi</taxon>
        <taxon>Mammalia</taxon>
        <taxon>Eutheria</taxon>
        <taxon>Euarchontoglires</taxon>
        <taxon>Glires</taxon>
        <taxon>Rodentia</taxon>
        <taxon>Myomorpha</taxon>
        <taxon>Muroidea</taxon>
        <taxon>Cricetidae</taxon>
        <taxon>Neotominae</taxon>
        <taxon>Neotoma</taxon>
    </lineage>
</organism>
<dbReference type="InterPro" id="IPR000276">
    <property type="entry name" value="GPCR_Rhodpsn"/>
</dbReference>
<feature type="transmembrane region" description="Helical" evidence="11">
    <location>
        <begin position="27"/>
        <end position="48"/>
    </location>
</feature>
<accession>A0A1A6HI98</accession>
<dbReference type="Pfam" id="PF00001">
    <property type="entry name" value="7tm_1"/>
    <property type="match status" value="1"/>
</dbReference>
<dbReference type="AlphaFoldDB" id="A0A1A6HI98"/>
<evidence type="ECO:0000313" key="14">
    <source>
        <dbReference type="Proteomes" id="UP000092124"/>
    </source>
</evidence>
<comment type="subcellular location">
    <subcellularLocation>
        <location evidence="1">Cell membrane</location>
        <topology evidence="1">Multi-pass membrane protein</topology>
    </subcellularLocation>
</comment>
<feature type="transmembrane region" description="Helical" evidence="11">
    <location>
        <begin position="271"/>
        <end position="292"/>
    </location>
</feature>
<evidence type="ECO:0000256" key="1">
    <source>
        <dbReference type="ARBA" id="ARBA00004651"/>
    </source>
</evidence>
<dbReference type="GO" id="GO:0005886">
    <property type="term" value="C:plasma membrane"/>
    <property type="evidence" value="ECO:0007669"/>
    <property type="project" value="UniProtKB-SubCell"/>
</dbReference>
<evidence type="ECO:0000256" key="9">
    <source>
        <dbReference type="ARBA" id="ARBA00023180"/>
    </source>
</evidence>
<keyword evidence="8" id="KW-0675">Receptor</keyword>
<keyword evidence="5" id="KW-0297">G-protein coupled receptor</keyword>
<reference evidence="13 14" key="1">
    <citation type="submission" date="2016-06" db="EMBL/GenBank/DDBJ databases">
        <title>The Draft Genome Sequence and Annotation of the Desert Woodrat Neotoma lepida.</title>
        <authorList>
            <person name="Campbell M."/>
            <person name="Oakeson K.F."/>
            <person name="Yandell M."/>
            <person name="Halpert J.R."/>
            <person name="Dearing D."/>
        </authorList>
    </citation>
    <scope>NUCLEOTIDE SEQUENCE [LARGE SCALE GENOMIC DNA]</scope>
    <source>
        <strain evidence="13">417</strain>
        <tissue evidence="13">Liver</tissue>
    </source>
</reference>
<dbReference type="SUPFAM" id="SSF81321">
    <property type="entry name" value="Family A G protein-coupled receptor-like"/>
    <property type="match status" value="1"/>
</dbReference>
<keyword evidence="7" id="KW-1015">Disulfide bond</keyword>
<dbReference type="Proteomes" id="UP000092124">
    <property type="component" value="Unassembled WGS sequence"/>
</dbReference>